<feature type="region of interest" description="Disordered" evidence="1">
    <location>
        <begin position="1"/>
        <end position="53"/>
    </location>
</feature>
<evidence type="ECO:0000313" key="3">
    <source>
        <dbReference type="Proteomes" id="UP000800235"/>
    </source>
</evidence>
<feature type="compositionally biased region" description="Low complexity" evidence="1">
    <location>
        <begin position="784"/>
        <end position="802"/>
    </location>
</feature>
<feature type="region of interest" description="Disordered" evidence="1">
    <location>
        <begin position="782"/>
        <end position="809"/>
    </location>
</feature>
<proteinExistence type="predicted"/>
<protein>
    <submittedName>
        <fullName evidence="2">Uncharacterized protein</fullName>
    </submittedName>
</protein>
<keyword evidence="3" id="KW-1185">Reference proteome</keyword>
<dbReference type="AlphaFoldDB" id="A0A9P4TV05"/>
<dbReference type="OrthoDB" id="1577640at2759"/>
<comment type="caution">
    <text evidence="2">The sequence shown here is derived from an EMBL/GenBank/DDBJ whole genome shotgun (WGS) entry which is preliminary data.</text>
</comment>
<dbReference type="EMBL" id="MU007084">
    <property type="protein sequence ID" value="KAF2423195.1"/>
    <property type="molecule type" value="Genomic_DNA"/>
</dbReference>
<gene>
    <name evidence="2" type="ORF">EJ08DRAFT_664528</name>
</gene>
<accession>A0A9P4TV05</accession>
<dbReference type="Proteomes" id="UP000800235">
    <property type="component" value="Unassembled WGS sequence"/>
</dbReference>
<organism evidence="2 3">
    <name type="scientific">Tothia fuscella</name>
    <dbReference type="NCBI Taxonomy" id="1048955"/>
    <lineage>
        <taxon>Eukaryota</taxon>
        <taxon>Fungi</taxon>
        <taxon>Dikarya</taxon>
        <taxon>Ascomycota</taxon>
        <taxon>Pezizomycotina</taxon>
        <taxon>Dothideomycetes</taxon>
        <taxon>Pleosporomycetidae</taxon>
        <taxon>Venturiales</taxon>
        <taxon>Cylindrosympodiaceae</taxon>
        <taxon>Tothia</taxon>
    </lineage>
</organism>
<feature type="compositionally biased region" description="Basic residues" evidence="1">
    <location>
        <begin position="41"/>
        <end position="50"/>
    </location>
</feature>
<evidence type="ECO:0000256" key="1">
    <source>
        <dbReference type="SAM" id="MobiDB-lite"/>
    </source>
</evidence>
<sequence>MNRGGSSMKEEEEVNDLVPPPNHDSRVRHKASPSRDGRVEKKVKRRRKAALTKERSCAKLHNYSLTEQTSNLLVPDISADPNVAIEPESAPRTRTPSIVSFQSEEIGGLPPLTPAHRERLQDPIVDIQHRVVFAYPEDGQVEARLDISWGLPSYCRDSLDGRKDSTSLDDVLCLSGTIEAAYATTCGDYMRRFWPEAKWYLLEILGLALMSDSSEGPICFVSINPEYTIEFNYIAGSAGADTPISVTFSGSRTDFITLAQQIAWLTACFREPRPDELDYSDIAFFQTTPSSLSLQSLDLRPIELEEQLCWYPMFVNTIVAFGFPVPDRDHQKGVGLPMEVMRTLGRIWYPKEYLDGFVFKGYSTALIPVSRNDNSLQWHYICQKSKLSMSAILEKHSDRLTGLTPDEMDDGKLRMFLGLYERAVIHLGTEGSGYEKIQSSRALLEGNRAAAAREVSAAATAGKYAGGTVTSKFLFPRGLRSNIESDDLQVDELLLQSPTQALLLFDTATERGWLAPEASALLHLLHCGASQMSRKYERPIPHAPLSSHGGKAAYDTLLEENIELRKKSGNDKALYLYDVVRQMYKALYGTKEQVIERKGVAFKPLRVSHYLYGWDFIDVARKNIGLPSRREVKIEESEALKVILANEGIAVLVGERFGDPIRPQTGQTVCDSWTPIPYNRFYMVASVPCIQALTDSLHGKGNHAILAQKHYCQRAPGGQLFEQCDWTSHRGCNRVQFISKNTPKDSYPLLTAGETGAVLFGVNRLGKPRRCVPYEGNLYTPLTSEAPESQSSSASGAAPSEPHATDGAE</sequence>
<evidence type="ECO:0000313" key="2">
    <source>
        <dbReference type="EMBL" id="KAF2423195.1"/>
    </source>
</evidence>
<name>A0A9P4TV05_9PEZI</name>
<reference evidence="2" key="1">
    <citation type="journal article" date="2020" name="Stud. Mycol.">
        <title>101 Dothideomycetes genomes: a test case for predicting lifestyles and emergence of pathogens.</title>
        <authorList>
            <person name="Haridas S."/>
            <person name="Albert R."/>
            <person name="Binder M."/>
            <person name="Bloem J."/>
            <person name="Labutti K."/>
            <person name="Salamov A."/>
            <person name="Andreopoulos B."/>
            <person name="Baker S."/>
            <person name="Barry K."/>
            <person name="Bills G."/>
            <person name="Bluhm B."/>
            <person name="Cannon C."/>
            <person name="Castanera R."/>
            <person name="Culley D."/>
            <person name="Daum C."/>
            <person name="Ezra D."/>
            <person name="Gonzalez J."/>
            <person name="Henrissat B."/>
            <person name="Kuo A."/>
            <person name="Liang C."/>
            <person name="Lipzen A."/>
            <person name="Lutzoni F."/>
            <person name="Magnuson J."/>
            <person name="Mondo S."/>
            <person name="Nolan M."/>
            <person name="Ohm R."/>
            <person name="Pangilinan J."/>
            <person name="Park H.-J."/>
            <person name="Ramirez L."/>
            <person name="Alfaro M."/>
            <person name="Sun H."/>
            <person name="Tritt A."/>
            <person name="Yoshinaga Y."/>
            <person name="Zwiers L.-H."/>
            <person name="Turgeon B."/>
            <person name="Goodwin S."/>
            <person name="Spatafora J."/>
            <person name="Crous P."/>
            <person name="Grigoriev I."/>
        </authorList>
    </citation>
    <scope>NUCLEOTIDE SEQUENCE</scope>
    <source>
        <strain evidence="2">CBS 130266</strain>
    </source>
</reference>